<protein>
    <submittedName>
        <fullName evidence="3">Acyltransferase</fullName>
    </submittedName>
</protein>
<dbReference type="SMART" id="SM00563">
    <property type="entry name" value="PlsC"/>
    <property type="match status" value="1"/>
</dbReference>
<name>A0A4P2Q7P8_SORCE</name>
<dbReference type="InterPro" id="IPR002123">
    <property type="entry name" value="Plipid/glycerol_acylTrfase"/>
</dbReference>
<accession>A0A4P2Q7P8</accession>
<sequence length="287" mass="31194">MTLLVSDSIAQRVQRLEIPFNSFGVDPYGISRKHLGLFFALLDFLYHHYFTVGVSGAEHVPARGRAMLVGNHSGGIAIDGAMVVASMFFEMDPPRLAEGMAEKFINRLPFTSLWSSRTGQFTGLPEHASRLLEDERLLVVFPEGARGTAKLYGERNSLVHFGSGFLRLALKTNTPIIPFGFVGGGEAVPTVANSYTVGRLFGVPYIPITPYLVPAPLPVRLEITYGEPMRFPGTGAEEDEVITAHVEQVKARIAELIEVGRERRRGELAAGQGSAARPGAASSKERA</sequence>
<reference evidence="3 4" key="1">
    <citation type="submission" date="2015-09" db="EMBL/GenBank/DDBJ databases">
        <title>Sorangium comparison.</title>
        <authorList>
            <person name="Zaburannyi N."/>
            <person name="Bunk B."/>
            <person name="Overmann J."/>
            <person name="Mueller R."/>
        </authorList>
    </citation>
    <scope>NUCLEOTIDE SEQUENCE [LARGE SCALE GENOMIC DNA]</scope>
    <source>
        <strain evidence="3 4">So ceGT47</strain>
    </source>
</reference>
<evidence type="ECO:0000259" key="2">
    <source>
        <dbReference type="SMART" id="SM00563"/>
    </source>
</evidence>
<dbReference type="OrthoDB" id="5241618at2"/>
<organism evidence="3 4">
    <name type="scientific">Sorangium cellulosum</name>
    <name type="common">Polyangium cellulosum</name>
    <dbReference type="NCBI Taxonomy" id="56"/>
    <lineage>
        <taxon>Bacteria</taxon>
        <taxon>Pseudomonadati</taxon>
        <taxon>Myxococcota</taxon>
        <taxon>Polyangia</taxon>
        <taxon>Polyangiales</taxon>
        <taxon>Polyangiaceae</taxon>
        <taxon>Sorangium</taxon>
    </lineage>
</organism>
<dbReference type="PANTHER" id="PTHR22753:SF14">
    <property type="entry name" value="MONOACYLGLYCEROL_DIACYLGLYCEROL O-ACYLTRANSFERASE"/>
    <property type="match status" value="1"/>
</dbReference>
<evidence type="ECO:0000313" key="4">
    <source>
        <dbReference type="Proteomes" id="UP000295781"/>
    </source>
</evidence>
<dbReference type="PANTHER" id="PTHR22753">
    <property type="entry name" value="TRANSMEMBRANE PROTEIN 68"/>
    <property type="match status" value="1"/>
</dbReference>
<keyword evidence="3" id="KW-0012">Acyltransferase</keyword>
<dbReference type="SUPFAM" id="SSF69593">
    <property type="entry name" value="Glycerol-3-phosphate (1)-acyltransferase"/>
    <property type="match status" value="1"/>
</dbReference>
<dbReference type="CDD" id="cd07987">
    <property type="entry name" value="LPLAT_MGAT-like"/>
    <property type="match status" value="1"/>
</dbReference>
<dbReference type="RefSeq" id="WP_129352145.1">
    <property type="nucleotide sequence ID" value="NZ_CP012670.1"/>
</dbReference>
<dbReference type="GO" id="GO:0016020">
    <property type="term" value="C:membrane"/>
    <property type="evidence" value="ECO:0007669"/>
    <property type="project" value="TreeGrafter"/>
</dbReference>
<gene>
    <name evidence="3" type="ORF">SOCEGT47_058550</name>
</gene>
<feature type="domain" description="Phospholipid/glycerol acyltransferase" evidence="2">
    <location>
        <begin position="66"/>
        <end position="184"/>
    </location>
</feature>
<dbReference type="Pfam" id="PF01553">
    <property type="entry name" value="Acyltransferase"/>
    <property type="match status" value="1"/>
</dbReference>
<evidence type="ECO:0000313" key="3">
    <source>
        <dbReference type="EMBL" id="AUX25311.1"/>
    </source>
</evidence>
<evidence type="ECO:0000256" key="1">
    <source>
        <dbReference type="SAM" id="MobiDB-lite"/>
    </source>
</evidence>
<dbReference type="AlphaFoldDB" id="A0A4P2Q7P8"/>
<feature type="region of interest" description="Disordered" evidence="1">
    <location>
        <begin position="266"/>
        <end position="287"/>
    </location>
</feature>
<keyword evidence="3" id="KW-0808">Transferase</keyword>
<dbReference type="Proteomes" id="UP000295781">
    <property type="component" value="Chromosome"/>
</dbReference>
<dbReference type="GO" id="GO:0016746">
    <property type="term" value="F:acyltransferase activity"/>
    <property type="evidence" value="ECO:0007669"/>
    <property type="project" value="UniProtKB-KW"/>
</dbReference>
<proteinExistence type="predicted"/>
<dbReference type="EMBL" id="CP012670">
    <property type="protein sequence ID" value="AUX25311.1"/>
    <property type="molecule type" value="Genomic_DNA"/>
</dbReference>